<evidence type="ECO:0000313" key="1">
    <source>
        <dbReference type="EMBL" id="GAA5078582.1"/>
    </source>
</evidence>
<protein>
    <submittedName>
        <fullName evidence="1">Tail protein</fullName>
    </submittedName>
</protein>
<dbReference type="InterPro" id="IPR058154">
    <property type="entry name" value="Bxb1_TTP-like"/>
</dbReference>
<sequence>MADDTQVRVGVKGAFYVAPVGTTAPTDPYSPWGSGWVDLGFVSEDGLTESLNENRQEFKAWGHTKAVRTEVTDRQTTFKVTFMETSAWTLALYYGQDLADMTSSGTGAAQFLAFNEPESSEPMSYAIGMDVIDNDKPARIVVARAEVTDKGDRAYKADTNQAFELTFSSLTAPNGGSAISRMFGLVSLPS</sequence>
<reference evidence="2" key="1">
    <citation type="journal article" date="2019" name="Int. J. Syst. Evol. Microbiol.">
        <title>The Global Catalogue of Microorganisms (GCM) 10K type strain sequencing project: providing services to taxonomists for standard genome sequencing and annotation.</title>
        <authorList>
            <consortium name="The Broad Institute Genomics Platform"/>
            <consortium name="The Broad Institute Genome Sequencing Center for Infectious Disease"/>
            <person name="Wu L."/>
            <person name="Ma J."/>
        </authorList>
    </citation>
    <scope>NUCLEOTIDE SEQUENCE [LARGE SCALE GENOMIC DNA]</scope>
    <source>
        <strain evidence="2">JCM 18410</strain>
    </source>
</reference>
<name>A0ABP9LLI5_9ACTN</name>
<comment type="caution">
    <text evidence="1">The sequence shown here is derived from an EMBL/GenBank/DDBJ whole genome shotgun (WGS) entry which is preliminary data.</text>
</comment>
<gene>
    <name evidence="1" type="ORF">GCM10023336_70440</name>
</gene>
<accession>A0ABP9LLI5</accession>
<dbReference type="Pfam" id="PF25681">
    <property type="entry name" value="Phage_TTP_17"/>
    <property type="match status" value="1"/>
</dbReference>
<dbReference type="RefSeq" id="WP_345672094.1">
    <property type="nucleotide sequence ID" value="NZ_BAABKC010000128.1"/>
</dbReference>
<keyword evidence="2" id="KW-1185">Reference proteome</keyword>
<dbReference type="Proteomes" id="UP001500124">
    <property type="component" value="Unassembled WGS sequence"/>
</dbReference>
<evidence type="ECO:0000313" key="2">
    <source>
        <dbReference type="Proteomes" id="UP001500124"/>
    </source>
</evidence>
<organism evidence="1 2">
    <name type="scientific">Streptomyces similanensis</name>
    <dbReference type="NCBI Taxonomy" id="1274988"/>
    <lineage>
        <taxon>Bacteria</taxon>
        <taxon>Bacillati</taxon>
        <taxon>Actinomycetota</taxon>
        <taxon>Actinomycetes</taxon>
        <taxon>Kitasatosporales</taxon>
        <taxon>Streptomycetaceae</taxon>
        <taxon>Streptomyces</taxon>
    </lineage>
</organism>
<dbReference type="EMBL" id="BAABKC010000128">
    <property type="protein sequence ID" value="GAA5078582.1"/>
    <property type="molecule type" value="Genomic_DNA"/>
</dbReference>
<proteinExistence type="predicted"/>